<keyword evidence="1" id="KW-1133">Transmembrane helix</keyword>
<evidence type="ECO:0000313" key="2">
    <source>
        <dbReference type="EMBL" id="MDQ0364316.1"/>
    </source>
</evidence>
<evidence type="ECO:0008006" key="4">
    <source>
        <dbReference type="Google" id="ProtNLM"/>
    </source>
</evidence>
<feature type="transmembrane region" description="Helical" evidence="1">
    <location>
        <begin position="115"/>
        <end position="135"/>
    </location>
</feature>
<proteinExistence type="predicted"/>
<sequence>MTGEKRVGTGAIVFMVLGGLVFIGIGVAMFAQGLPHKGGLRAPGRIVEVQVIHDEGTRWRTIYEFQDAAGATHRFTDPEEETFEPTVGERVEVSYLPGDPGSARKVDEVLSEDVLLSWLGGTAMIAIGVLIPLAGRRDRRTAG</sequence>
<keyword evidence="1" id="KW-0812">Transmembrane</keyword>
<keyword evidence="1" id="KW-0472">Membrane</keyword>
<protein>
    <recommendedName>
        <fullName evidence="4">DUF3592 domain-containing protein</fullName>
    </recommendedName>
</protein>
<dbReference type="AlphaFoldDB" id="A0AAE3VV54"/>
<comment type="caution">
    <text evidence="2">The sequence shown here is derived from an EMBL/GenBank/DDBJ whole genome shotgun (WGS) entry which is preliminary data.</text>
</comment>
<evidence type="ECO:0000313" key="3">
    <source>
        <dbReference type="Proteomes" id="UP001240236"/>
    </source>
</evidence>
<gene>
    <name evidence="2" type="ORF">J2S42_000985</name>
</gene>
<keyword evidence="3" id="KW-1185">Reference proteome</keyword>
<organism evidence="2 3">
    <name type="scientific">Catenuloplanes indicus</name>
    <dbReference type="NCBI Taxonomy" id="137267"/>
    <lineage>
        <taxon>Bacteria</taxon>
        <taxon>Bacillati</taxon>
        <taxon>Actinomycetota</taxon>
        <taxon>Actinomycetes</taxon>
        <taxon>Micromonosporales</taxon>
        <taxon>Micromonosporaceae</taxon>
        <taxon>Catenuloplanes</taxon>
    </lineage>
</organism>
<accession>A0AAE3VV54</accession>
<dbReference type="Proteomes" id="UP001240236">
    <property type="component" value="Unassembled WGS sequence"/>
</dbReference>
<feature type="transmembrane region" description="Helical" evidence="1">
    <location>
        <begin position="12"/>
        <end position="31"/>
    </location>
</feature>
<dbReference type="EMBL" id="JAUSUZ010000001">
    <property type="protein sequence ID" value="MDQ0364316.1"/>
    <property type="molecule type" value="Genomic_DNA"/>
</dbReference>
<evidence type="ECO:0000256" key="1">
    <source>
        <dbReference type="SAM" id="Phobius"/>
    </source>
</evidence>
<dbReference type="RefSeq" id="WP_307235631.1">
    <property type="nucleotide sequence ID" value="NZ_JAUSUZ010000001.1"/>
</dbReference>
<name>A0AAE3VV54_9ACTN</name>
<reference evidence="2 3" key="1">
    <citation type="submission" date="2023-07" db="EMBL/GenBank/DDBJ databases">
        <title>Sequencing the genomes of 1000 actinobacteria strains.</title>
        <authorList>
            <person name="Klenk H.-P."/>
        </authorList>
    </citation>
    <scope>NUCLEOTIDE SEQUENCE [LARGE SCALE GENOMIC DNA]</scope>
    <source>
        <strain evidence="2 3">DSM 44709</strain>
    </source>
</reference>